<dbReference type="AlphaFoldDB" id="A0A7C9E082"/>
<accession>A0A7C9E082</accession>
<sequence length="110" mass="12572">MLCSAKIRPRNRHEAGMGRIKQYPCLYPFLKIIPISIPISLGFQNLSHTHSHRKYLAIEHRWPVLMVDDSPKNAWEQSCSVATDADAEGEGKGKEIGEGDWRKRESVRDD</sequence>
<protein>
    <submittedName>
        <fullName evidence="2">Uncharacterized protein</fullName>
    </submittedName>
</protein>
<dbReference type="EMBL" id="GISG01188415">
    <property type="protein sequence ID" value="MBA4655622.1"/>
    <property type="molecule type" value="Transcribed_RNA"/>
</dbReference>
<reference evidence="2" key="1">
    <citation type="journal article" date="2013" name="J. Plant Res.">
        <title>Effect of fungi and light on seed germination of three Opuntia species from semiarid lands of central Mexico.</title>
        <authorList>
            <person name="Delgado-Sanchez P."/>
            <person name="Jimenez-Bremont J.F."/>
            <person name="Guerrero-Gonzalez Mde L."/>
            <person name="Flores J."/>
        </authorList>
    </citation>
    <scope>NUCLEOTIDE SEQUENCE</scope>
    <source>
        <tissue evidence="2">Cladode</tissue>
    </source>
</reference>
<feature type="compositionally biased region" description="Basic and acidic residues" evidence="1">
    <location>
        <begin position="89"/>
        <end position="110"/>
    </location>
</feature>
<reference evidence="2" key="2">
    <citation type="submission" date="2020-07" db="EMBL/GenBank/DDBJ databases">
        <authorList>
            <person name="Vera ALvarez R."/>
            <person name="Arias-Moreno D.M."/>
            <person name="Jimenez-Jacinto V."/>
            <person name="Jimenez-Bremont J.F."/>
            <person name="Swaminathan K."/>
            <person name="Moose S.P."/>
            <person name="Guerrero-Gonzalez M.L."/>
            <person name="Marino-Ramirez L."/>
            <person name="Landsman D."/>
            <person name="Rodriguez-Kessler M."/>
            <person name="Delgado-Sanchez P."/>
        </authorList>
    </citation>
    <scope>NUCLEOTIDE SEQUENCE</scope>
    <source>
        <tissue evidence="2">Cladode</tissue>
    </source>
</reference>
<name>A0A7C9E082_OPUST</name>
<feature type="region of interest" description="Disordered" evidence="1">
    <location>
        <begin position="78"/>
        <end position="110"/>
    </location>
</feature>
<evidence type="ECO:0000313" key="2">
    <source>
        <dbReference type="EMBL" id="MBA4655622.1"/>
    </source>
</evidence>
<evidence type="ECO:0000256" key="1">
    <source>
        <dbReference type="SAM" id="MobiDB-lite"/>
    </source>
</evidence>
<organism evidence="2">
    <name type="scientific">Opuntia streptacantha</name>
    <name type="common">Prickly pear cactus</name>
    <name type="synonym">Opuntia cardona</name>
    <dbReference type="NCBI Taxonomy" id="393608"/>
    <lineage>
        <taxon>Eukaryota</taxon>
        <taxon>Viridiplantae</taxon>
        <taxon>Streptophyta</taxon>
        <taxon>Embryophyta</taxon>
        <taxon>Tracheophyta</taxon>
        <taxon>Spermatophyta</taxon>
        <taxon>Magnoliopsida</taxon>
        <taxon>eudicotyledons</taxon>
        <taxon>Gunneridae</taxon>
        <taxon>Pentapetalae</taxon>
        <taxon>Caryophyllales</taxon>
        <taxon>Cactineae</taxon>
        <taxon>Cactaceae</taxon>
        <taxon>Opuntioideae</taxon>
        <taxon>Opuntia</taxon>
    </lineage>
</organism>
<proteinExistence type="predicted"/>